<evidence type="ECO:0000259" key="7">
    <source>
        <dbReference type="PROSITE" id="PS50994"/>
    </source>
</evidence>
<dbReference type="SUPFAM" id="SSF53098">
    <property type="entry name" value="Ribonuclease H-like"/>
    <property type="match status" value="1"/>
</dbReference>
<dbReference type="PANTHER" id="PTHR35046:SF26">
    <property type="entry name" value="RNA-DIRECTED DNA POLYMERASE"/>
    <property type="match status" value="1"/>
</dbReference>
<keyword evidence="9" id="KW-1185">Reference proteome</keyword>
<dbReference type="PANTHER" id="PTHR35046">
    <property type="entry name" value="ZINC KNUCKLE (CCHC-TYPE) FAMILY PROTEIN"/>
    <property type="match status" value="1"/>
</dbReference>
<dbReference type="Pfam" id="PF24626">
    <property type="entry name" value="SH3_Tf2-1"/>
    <property type="match status" value="1"/>
</dbReference>
<dbReference type="Gramene" id="OMP04183">
    <property type="protein sequence ID" value="OMP04183"/>
    <property type="gene ID" value="CCACVL1_02182"/>
</dbReference>
<organism evidence="8 9">
    <name type="scientific">Corchorus capsularis</name>
    <name type="common">Jute</name>
    <dbReference type="NCBI Taxonomy" id="210143"/>
    <lineage>
        <taxon>Eukaryota</taxon>
        <taxon>Viridiplantae</taxon>
        <taxon>Streptophyta</taxon>
        <taxon>Embryophyta</taxon>
        <taxon>Tracheophyta</taxon>
        <taxon>Spermatophyta</taxon>
        <taxon>Magnoliopsida</taxon>
        <taxon>eudicotyledons</taxon>
        <taxon>Gunneridae</taxon>
        <taxon>Pentapetalae</taxon>
        <taxon>rosids</taxon>
        <taxon>malvids</taxon>
        <taxon>Malvales</taxon>
        <taxon>Malvaceae</taxon>
        <taxon>Grewioideae</taxon>
        <taxon>Apeibeae</taxon>
        <taxon>Corchorus</taxon>
    </lineage>
</organism>
<name>A0A1R3KAU5_COCAP</name>
<keyword evidence="5" id="KW-0378">Hydrolase</keyword>
<dbReference type="AlphaFoldDB" id="A0A1R3KAU5"/>
<dbReference type="STRING" id="210143.A0A1R3KAU5"/>
<dbReference type="PROSITE" id="PS50994">
    <property type="entry name" value="INTEGRASE"/>
    <property type="match status" value="1"/>
</dbReference>
<dbReference type="InterPro" id="IPR001584">
    <property type="entry name" value="Integrase_cat-core"/>
</dbReference>
<dbReference type="GO" id="GO:0004519">
    <property type="term" value="F:endonuclease activity"/>
    <property type="evidence" value="ECO:0007669"/>
    <property type="project" value="UniProtKB-KW"/>
</dbReference>
<evidence type="ECO:0000313" key="9">
    <source>
        <dbReference type="Proteomes" id="UP000188268"/>
    </source>
</evidence>
<reference evidence="8 9" key="1">
    <citation type="submission" date="2013-09" db="EMBL/GenBank/DDBJ databases">
        <title>Corchorus capsularis genome sequencing.</title>
        <authorList>
            <person name="Alam M."/>
            <person name="Haque M.S."/>
            <person name="Islam M.S."/>
            <person name="Emdad E.M."/>
            <person name="Islam M.M."/>
            <person name="Ahmed B."/>
            <person name="Halim A."/>
            <person name="Hossen Q.M.M."/>
            <person name="Hossain M.Z."/>
            <person name="Ahmed R."/>
            <person name="Khan M.M."/>
            <person name="Islam R."/>
            <person name="Rashid M.M."/>
            <person name="Khan S.A."/>
            <person name="Rahman M.S."/>
            <person name="Alam M."/>
        </authorList>
    </citation>
    <scope>NUCLEOTIDE SEQUENCE [LARGE SCALE GENOMIC DNA]</scope>
    <source>
        <strain evidence="9">cv. CVL-1</strain>
        <tissue evidence="8">Whole seedling</tissue>
    </source>
</reference>
<dbReference type="Gene3D" id="3.30.420.10">
    <property type="entry name" value="Ribonuclease H-like superfamily/Ribonuclease H"/>
    <property type="match status" value="1"/>
</dbReference>
<evidence type="ECO:0000256" key="6">
    <source>
        <dbReference type="ARBA" id="ARBA00022918"/>
    </source>
</evidence>
<dbReference type="SUPFAM" id="SSF56672">
    <property type="entry name" value="DNA/RNA polymerases"/>
    <property type="match status" value="1"/>
</dbReference>
<keyword evidence="1" id="KW-0808">Transferase</keyword>
<feature type="domain" description="Integrase catalytic" evidence="7">
    <location>
        <begin position="59"/>
        <end position="183"/>
    </location>
</feature>
<dbReference type="Pfam" id="PF17917">
    <property type="entry name" value="RT_RNaseH"/>
    <property type="match status" value="1"/>
</dbReference>
<comment type="caution">
    <text evidence="8">The sequence shown here is derived from an EMBL/GenBank/DDBJ whole genome shotgun (WGS) entry which is preliminary data.</text>
</comment>
<accession>A0A1R3KAU5</accession>
<dbReference type="InterPro" id="IPR056924">
    <property type="entry name" value="SH3_Tf2-1"/>
</dbReference>
<protein>
    <recommendedName>
        <fullName evidence="7">Integrase catalytic domain-containing protein</fullName>
    </recommendedName>
</protein>
<dbReference type="OMA" id="HSTFHIS"/>
<evidence type="ECO:0000256" key="4">
    <source>
        <dbReference type="ARBA" id="ARBA00022759"/>
    </source>
</evidence>
<keyword evidence="6" id="KW-0695">RNA-directed DNA polymerase</keyword>
<dbReference type="InterPro" id="IPR012337">
    <property type="entry name" value="RNaseH-like_sf"/>
</dbReference>
<sequence length="284" mass="32320">MARINRLFGVGVGVVLGQGGRPLAYFSRALGPKHLSISVYEKEMLDVLMAVKKWNSYLSAIDIAQLFMDNVLKLHGMPKTIVSDRDKILMSTFWKELFRKQGASLKAFTAYHPQIDGQTEAVNKCLKSYLTCMKPPFRHLYLVGTSLVETVDRSLKAREAAMNMLKFYLSRVQNKLKLLADKKRSDREFKEGDWLVKRIRAMAYQLLLPPLAKIHPTFHVSQLKKHIGESPATLQLPNLSSDGTMAKKPVSVLDRRMVKRSNLAITEVLVNWSNTFLEDAIWEV</sequence>
<keyword evidence="2" id="KW-0548">Nucleotidyltransferase</keyword>
<evidence type="ECO:0000256" key="1">
    <source>
        <dbReference type="ARBA" id="ARBA00022679"/>
    </source>
</evidence>
<dbReference type="InterPro" id="IPR036397">
    <property type="entry name" value="RNaseH_sf"/>
</dbReference>
<dbReference type="OrthoDB" id="5554229at2759"/>
<dbReference type="InterPro" id="IPR043502">
    <property type="entry name" value="DNA/RNA_pol_sf"/>
</dbReference>
<evidence type="ECO:0000256" key="5">
    <source>
        <dbReference type="ARBA" id="ARBA00022801"/>
    </source>
</evidence>
<dbReference type="EMBL" id="AWWV01005773">
    <property type="protein sequence ID" value="OMP04183.1"/>
    <property type="molecule type" value="Genomic_DNA"/>
</dbReference>
<evidence type="ECO:0000313" key="8">
    <source>
        <dbReference type="EMBL" id="OMP04183.1"/>
    </source>
</evidence>
<dbReference type="GO" id="GO:0015074">
    <property type="term" value="P:DNA integration"/>
    <property type="evidence" value="ECO:0007669"/>
    <property type="project" value="InterPro"/>
</dbReference>
<proteinExistence type="predicted"/>
<keyword evidence="3" id="KW-0540">Nuclease</keyword>
<dbReference type="GO" id="GO:0016787">
    <property type="term" value="F:hydrolase activity"/>
    <property type="evidence" value="ECO:0007669"/>
    <property type="project" value="UniProtKB-KW"/>
</dbReference>
<dbReference type="GO" id="GO:0003676">
    <property type="term" value="F:nucleic acid binding"/>
    <property type="evidence" value="ECO:0007669"/>
    <property type="project" value="InterPro"/>
</dbReference>
<evidence type="ECO:0000256" key="2">
    <source>
        <dbReference type="ARBA" id="ARBA00022695"/>
    </source>
</evidence>
<evidence type="ECO:0000256" key="3">
    <source>
        <dbReference type="ARBA" id="ARBA00022722"/>
    </source>
</evidence>
<dbReference type="InterPro" id="IPR041373">
    <property type="entry name" value="RT_RNaseH"/>
</dbReference>
<dbReference type="GO" id="GO:0003964">
    <property type="term" value="F:RNA-directed DNA polymerase activity"/>
    <property type="evidence" value="ECO:0007669"/>
    <property type="project" value="UniProtKB-KW"/>
</dbReference>
<keyword evidence="4" id="KW-0255">Endonuclease</keyword>
<gene>
    <name evidence="8" type="ORF">CCACVL1_02182</name>
</gene>
<dbReference type="Proteomes" id="UP000188268">
    <property type="component" value="Unassembled WGS sequence"/>
</dbReference>